<dbReference type="EMBL" id="CP011144">
    <property type="protein sequence ID" value="AKC88384.1"/>
    <property type="molecule type" value="Genomic_DNA"/>
</dbReference>
<keyword evidence="1" id="KW-0378">Hydrolase</keyword>
<dbReference type="Pfam" id="PF00326">
    <property type="entry name" value="Peptidase_S9"/>
    <property type="match status" value="1"/>
</dbReference>
<evidence type="ECO:0000256" key="1">
    <source>
        <dbReference type="ARBA" id="ARBA00022801"/>
    </source>
</evidence>
<dbReference type="Proteomes" id="UP000033067">
    <property type="component" value="Chromosome"/>
</dbReference>
<dbReference type="SUPFAM" id="SSF53474">
    <property type="entry name" value="alpha/beta-Hydrolases"/>
    <property type="match status" value="1"/>
</dbReference>
<dbReference type="PANTHER" id="PTHR42776:SF27">
    <property type="entry name" value="DIPEPTIDYL PEPTIDASE FAMILY MEMBER 6"/>
    <property type="match status" value="1"/>
</dbReference>
<organism evidence="3 4">
    <name type="scientific">Pseudoxanthomonas suwonensis</name>
    <dbReference type="NCBI Taxonomy" id="314722"/>
    <lineage>
        <taxon>Bacteria</taxon>
        <taxon>Pseudomonadati</taxon>
        <taxon>Pseudomonadota</taxon>
        <taxon>Gammaproteobacteria</taxon>
        <taxon>Lysobacterales</taxon>
        <taxon>Lysobacteraceae</taxon>
        <taxon>Pseudoxanthomonas</taxon>
    </lineage>
</organism>
<accession>A0A0E3Z580</accession>
<name>A0A0E3Z580_9GAMM</name>
<dbReference type="InterPro" id="IPR029058">
    <property type="entry name" value="AB_hydrolase_fold"/>
</dbReference>
<dbReference type="PANTHER" id="PTHR42776">
    <property type="entry name" value="SERINE PEPTIDASE S9 FAMILY MEMBER"/>
    <property type="match status" value="1"/>
</dbReference>
<dbReference type="OrthoDB" id="4269629at2"/>
<keyword evidence="4" id="KW-1185">Reference proteome</keyword>
<dbReference type="InterPro" id="IPR001375">
    <property type="entry name" value="Peptidase_S9_cat"/>
</dbReference>
<protein>
    <submittedName>
        <fullName evidence="3">Peptidase S9</fullName>
    </submittedName>
</protein>
<evidence type="ECO:0000313" key="3">
    <source>
        <dbReference type="EMBL" id="AKC88384.1"/>
    </source>
</evidence>
<dbReference type="GO" id="GO:0004252">
    <property type="term" value="F:serine-type endopeptidase activity"/>
    <property type="evidence" value="ECO:0007669"/>
    <property type="project" value="TreeGrafter"/>
</dbReference>
<dbReference type="SUPFAM" id="SSF82171">
    <property type="entry name" value="DPP6 N-terminal domain-like"/>
    <property type="match status" value="1"/>
</dbReference>
<sequence length="634" mass="69338">MDVAQFVRREEFRDVQLSPGGTYLAATLPMEDRTGVVILRLSDMKVTTSFSLGRNTDIAWFQWANDGRVLLGVAEKLGMQARPKFTGEIFGVNASGAAAEMLVGQRVADAGGGTRIQPKKPEQVWAHLTDALPADDRHVVVTVGNFSDDAYTRAERMDVRSGRRITLARVPVRNATFTTDHQGVVRMAVGADGDNLSRLYHRAGEAGEWVLINDEGASKRRETPLGFSADGSTAYLRSDHPHGPDSIVAWDVASGQRREVLRDDAVDPYEIIYASSGPREPIGALFMDGRPRTAFFNPEHPDARLQRRLEQAFEGELVRITSRTADGRVALVLTTSDRNSGDFFRFDTVANSAEHLISRRAWLDPLEMAEVRPVALEARDGTGLHGYLTVPRGSDGRGLPLVVLPHGGPYGVQDTWEFAEEPQLLAAAGYAVLQVNYRGSGGYGQAFKQAGARQWGLAMQDDLTDATRWAIAQGIADPARICIYGASYGAYAALMGVAKEPSLYRCAAGYVGVYDLVMRSRALARGARSLETWSEDWIGTDPAALTAVSPTRLAERMRVPVFMAAGGEDQVTPVAHTRAMETALRKAGVPVESLYYDNEGHGFYTQPHLREYYTRLLAFLDRHIGGNAPVASRP</sequence>
<feature type="domain" description="Peptidase S9 prolyl oligopeptidase catalytic" evidence="2">
    <location>
        <begin position="416"/>
        <end position="626"/>
    </location>
</feature>
<reference evidence="3 4" key="1">
    <citation type="journal article" date="2015" name="Genome Announc.">
        <title>Complete Genome Sequence of Pseudoxanthomonas suwonensis Strain J1, a Cellulose-Degrading Bacterium Isolated from Leaf- and Wood-Enriched Soil.</title>
        <authorList>
            <person name="Hou L."/>
            <person name="Jiang J."/>
            <person name="Xu Z."/>
            <person name="Zhou Y."/>
            <person name="Leung F.C."/>
        </authorList>
    </citation>
    <scope>NUCLEOTIDE SEQUENCE [LARGE SCALE GENOMIC DNA]</scope>
    <source>
        <strain evidence="3 4">J1</strain>
    </source>
</reference>
<dbReference type="AlphaFoldDB" id="A0A0E3Z580"/>
<dbReference type="GO" id="GO:0006508">
    <property type="term" value="P:proteolysis"/>
    <property type="evidence" value="ECO:0007669"/>
    <property type="project" value="InterPro"/>
</dbReference>
<gene>
    <name evidence="3" type="ORF">WQ53_12475</name>
</gene>
<evidence type="ECO:0000313" key="4">
    <source>
        <dbReference type="Proteomes" id="UP000033067"/>
    </source>
</evidence>
<dbReference type="PATRIC" id="fig|314722.6.peg.2704"/>
<proteinExistence type="predicted"/>
<evidence type="ECO:0000259" key="2">
    <source>
        <dbReference type="Pfam" id="PF00326"/>
    </source>
</evidence>
<dbReference type="Gene3D" id="3.40.50.1820">
    <property type="entry name" value="alpha/beta hydrolase"/>
    <property type="match status" value="1"/>
</dbReference>
<dbReference type="KEGG" id="psuw:WQ53_12475"/>